<dbReference type="InterPro" id="IPR036188">
    <property type="entry name" value="FAD/NAD-bd_sf"/>
</dbReference>
<dbReference type="Gene3D" id="3.30.9.10">
    <property type="entry name" value="D-Amino Acid Oxidase, subunit A, domain 2"/>
    <property type="match status" value="1"/>
</dbReference>
<comment type="caution">
    <text evidence="2">The sequence shown here is derived from an EMBL/GenBank/DDBJ whole genome shotgun (WGS) entry which is preliminary data.</text>
</comment>
<accession>A0A1X2GFL7</accession>
<dbReference type="SUPFAM" id="SSF51905">
    <property type="entry name" value="FAD/NAD(P)-binding domain"/>
    <property type="match status" value="1"/>
</dbReference>
<reference evidence="2 3" key="1">
    <citation type="submission" date="2016-07" db="EMBL/GenBank/DDBJ databases">
        <title>Pervasive Adenine N6-methylation of Active Genes in Fungi.</title>
        <authorList>
            <consortium name="DOE Joint Genome Institute"/>
            <person name="Mondo S.J."/>
            <person name="Dannebaum R.O."/>
            <person name="Kuo R.C."/>
            <person name="Labutti K."/>
            <person name="Haridas S."/>
            <person name="Kuo A."/>
            <person name="Salamov A."/>
            <person name="Ahrendt S.R."/>
            <person name="Lipzen A."/>
            <person name="Sullivan W."/>
            <person name="Andreopoulos W.B."/>
            <person name="Clum A."/>
            <person name="Lindquist E."/>
            <person name="Daum C."/>
            <person name="Ramamoorthy G.K."/>
            <person name="Gryganskyi A."/>
            <person name="Culley D."/>
            <person name="Magnuson J.K."/>
            <person name="James T.Y."/>
            <person name="O'Malley M.A."/>
            <person name="Stajich J.E."/>
            <person name="Spatafora J.W."/>
            <person name="Visel A."/>
            <person name="Grigoriev I.V."/>
        </authorList>
    </citation>
    <scope>NUCLEOTIDE SEQUENCE [LARGE SCALE GENOMIC DNA]</scope>
    <source>
        <strain evidence="2 3">NRRL 3301</strain>
    </source>
</reference>
<dbReference type="Proteomes" id="UP000242146">
    <property type="component" value="Unassembled WGS sequence"/>
</dbReference>
<dbReference type="OrthoDB" id="429143at2759"/>
<dbReference type="Gene3D" id="3.50.50.60">
    <property type="entry name" value="FAD/NAD(P)-binding domain"/>
    <property type="match status" value="1"/>
</dbReference>
<feature type="domain" description="FAD dependent oxidoreductase" evidence="1">
    <location>
        <begin position="33"/>
        <end position="415"/>
    </location>
</feature>
<keyword evidence="3" id="KW-1185">Reference proteome</keyword>
<dbReference type="InterPro" id="IPR006076">
    <property type="entry name" value="FAD-dep_OxRdtase"/>
</dbReference>
<protein>
    <submittedName>
        <fullName evidence="2">FAD dependent oxidoreductase</fullName>
    </submittedName>
</protein>
<evidence type="ECO:0000313" key="2">
    <source>
        <dbReference type="EMBL" id="ORX52701.1"/>
    </source>
</evidence>
<dbReference type="STRING" id="101127.A0A1X2GFL7"/>
<name>A0A1X2GFL7_9FUNG</name>
<evidence type="ECO:0000313" key="3">
    <source>
        <dbReference type="Proteomes" id="UP000242146"/>
    </source>
</evidence>
<evidence type="ECO:0000259" key="1">
    <source>
        <dbReference type="Pfam" id="PF01266"/>
    </source>
</evidence>
<dbReference type="PANTHER" id="PTHR13847">
    <property type="entry name" value="SARCOSINE DEHYDROGENASE-RELATED"/>
    <property type="match status" value="1"/>
</dbReference>
<dbReference type="EMBL" id="MCGT01000017">
    <property type="protein sequence ID" value="ORX52701.1"/>
    <property type="molecule type" value="Genomic_DNA"/>
</dbReference>
<dbReference type="GO" id="GO:0005737">
    <property type="term" value="C:cytoplasm"/>
    <property type="evidence" value="ECO:0007669"/>
    <property type="project" value="TreeGrafter"/>
</dbReference>
<gene>
    <name evidence="2" type="ORF">DM01DRAFT_1336485</name>
</gene>
<sequence length="445" mass="49434">MVHLNPKCNTLSHWLNEAPFQQQPTQPLPTEADIVIVGGGITGLSTAYWLTKLNPKLSVVVLEARGLSSGATGRNGGIICPGLNDSFESIAHRYGEKEALRLVDFDYINVDMLAKFLEEHSDKQGGPFDPQITWMKHGTICAWTSEIEAYDGRADVARLEQLRPHQDDIAALTAEQVQALTGEQSFKFGALQIKNTAIAWAARIVFCMARAVQDQVHLATFSPVQRVEQVGSRHRVVTSRGTILANKVAYCTNAWTRHLLPKFQPFLVPVRNQVVSVDAHPGPATRRDAADMNYVLSCNRGYQYMSYRPYDDRIIFGGMRDRTVGRMEHEDDDSTLNVTVSCELRHRLDELGLPATPEREWVGVMGNSKIDALPFVGELSTMDGDAKLKGQYIAAGFHGHGMPRTFLCGKALAQLLADQPLDDYFPTPFLLDHPTRSYLSSKAKL</sequence>
<dbReference type="AlphaFoldDB" id="A0A1X2GFL7"/>
<dbReference type="Pfam" id="PF01266">
    <property type="entry name" value="DAO"/>
    <property type="match status" value="1"/>
</dbReference>
<dbReference type="PANTHER" id="PTHR13847:SF260">
    <property type="entry name" value="FAD DEPENDENT OXIDOREDUCTASE DOMAIN-CONTAINING PROTEIN"/>
    <property type="match status" value="1"/>
</dbReference>
<organism evidence="2 3">
    <name type="scientific">Hesseltinella vesiculosa</name>
    <dbReference type="NCBI Taxonomy" id="101127"/>
    <lineage>
        <taxon>Eukaryota</taxon>
        <taxon>Fungi</taxon>
        <taxon>Fungi incertae sedis</taxon>
        <taxon>Mucoromycota</taxon>
        <taxon>Mucoromycotina</taxon>
        <taxon>Mucoromycetes</taxon>
        <taxon>Mucorales</taxon>
        <taxon>Cunninghamellaceae</taxon>
        <taxon>Hesseltinella</taxon>
    </lineage>
</organism>
<proteinExistence type="predicted"/>